<feature type="binding site" evidence="9">
    <location>
        <position position="66"/>
    </location>
    <ligand>
        <name>S-adenosyl-L-methionine</name>
        <dbReference type="ChEBI" id="CHEBI:59789"/>
    </ligand>
</feature>
<reference evidence="10 11" key="1">
    <citation type="submission" date="2013-01" db="EMBL/GenBank/DDBJ databases">
        <authorList>
            <person name="Fiebig A."/>
            <person name="Goeker M."/>
            <person name="Klenk H.-P.P."/>
        </authorList>
    </citation>
    <scope>NUCLEOTIDE SEQUENCE [LARGE SCALE GENOMIC DNA]</scope>
    <source>
        <strain evidence="10 11">DSM 17069</strain>
    </source>
</reference>
<dbReference type="OrthoDB" id="9778208at2"/>
<dbReference type="HOGENOM" id="CLU_085515_1_0_5"/>
<dbReference type="PANTHER" id="PTHR10259:SF11">
    <property type="entry name" value="THIOPURINE S-METHYLTRANSFERASE"/>
    <property type="match status" value="1"/>
</dbReference>
<comment type="catalytic activity">
    <reaction evidence="1 9">
        <text>S-adenosyl-L-methionine + a thiopurine = S-adenosyl-L-homocysteine + a thiopurine S-methylether.</text>
        <dbReference type="EC" id="2.1.1.67"/>
    </reaction>
</comment>
<dbReference type="NCBIfam" id="NF009732">
    <property type="entry name" value="PRK13255.1"/>
    <property type="match status" value="1"/>
</dbReference>
<sequence>MEADFWHTRWENMQIGFHEGAVNRMLSAHIGALGLDPGTRIFLPLCGKTRDIAWLLAQGYRVAGAELSDIAVRQLFEELGVTPEITDHGTLRAYAAPGVTVFAGDIFALTPDLLGPVDAIYDRAALVALPADMRARYTAHLVTLTATAPQLLVTFEYDPAIMAGPPFSVTAAEVNSHYASHYRITQLADLDVPGGLKGICPARELALHLAPS</sequence>
<dbReference type="HAMAP" id="MF_00812">
    <property type="entry name" value="Thiopur_methtran"/>
    <property type="match status" value="1"/>
</dbReference>
<dbReference type="FunFam" id="3.40.50.150:FF:000101">
    <property type="entry name" value="Thiopurine S-methyltransferase"/>
    <property type="match status" value="1"/>
</dbReference>
<feature type="binding site" evidence="9">
    <location>
        <position position="45"/>
    </location>
    <ligand>
        <name>S-adenosyl-L-methionine</name>
        <dbReference type="ChEBI" id="CHEBI:59789"/>
    </ligand>
</feature>
<dbReference type="InterPro" id="IPR025835">
    <property type="entry name" value="Thiopurine_S-MeTrfase"/>
</dbReference>
<gene>
    <name evidence="9" type="primary">tpm</name>
    <name evidence="10" type="ORF">rosmuc_00173</name>
</gene>
<evidence type="ECO:0000256" key="8">
    <source>
        <dbReference type="ARBA" id="ARBA00022691"/>
    </source>
</evidence>
<keyword evidence="8 9" id="KW-0949">S-adenosyl-L-methionine</keyword>
<dbReference type="SUPFAM" id="SSF53335">
    <property type="entry name" value="S-adenosyl-L-methionine-dependent methyltransferases"/>
    <property type="match status" value="1"/>
</dbReference>
<dbReference type="RefSeq" id="WP_037276159.1">
    <property type="nucleotide sequence ID" value="NZ_KN293991.1"/>
</dbReference>
<dbReference type="PROSITE" id="PS51585">
    <property type="entry name" value="SAM_MT_TPMT"/>
    <property type="match status" value="1"/>
</dbReference>
<dbReference type="InterPro" id="IPR029063">
    <property type="entry name" value="SAM-dependent_MTases_sf"/>
</dbReference>
<proteinExistence type="inferred from homology"/>
<keyword evidence="7 9" id="KW-0808">Transferase</keyword>
<dbReference type="Proteomes" id="UP000030021">
    <property type="component" value="Unassembled WGS sequence"/>
</dbReference>
<dbReference type="GO" id="GO:0008119">
    <property type="term" value="F:thiopurine S-methyltransferase activity"/>
    <property type="evidence" value="ECO:0007669"/>
    <property type="project" value="UniProtKB-UniRule"/>
</dbReference>
<evidence type="ECO:0000256" key="9">
    <source>
        <dbReference type="HAMAP-Rule" id="MF_00812"/>
    </source>
</evidence>
<dbReference type="InterPro" id="IPR008854">
    <property type="entry name" value="TPMT"/>
</dbReference>
<dbReference type="InterPro" id="IPR022474">
    <property type="entry name" value="Thiopur_S-MeTfrase_Se/Te_detox"/>
</dbReference>
<dbReference type="Gene3D" id="3.40.50.150">
    <property type="entry name" value="Vaccinia Virus protein VP39"/>
    <property type="match status" value="1"/>
</dbReference>
<evidence type="ECO:0000256" key="5">
    <source>
        <dbReference type="ARBA" id="ARBA00022490"/>
    </source>
</evidence>
<evidence type="ECO:0000256" key="6">
    <source>
        <dbReference type="ARBA" id="ARBA00022603"/>
    </source>
</evidence>
<evidence type="ECO:0000256" key="1">
    <source>
        <dbReference type="ARBA" id="ARBA00000903"/>
    </source>
</evidence>
<dbReference type="STRING" id="215743.ROSMUCSMR3_02080"/>
<evidence type="ECO:0000256" key="3">
    <source>
        <dbReference type="ARBA" id="ARBA00008145"/>
    </source>
</evidence>
<keyword evidence="5 9" id="KW-0963">Cytoplasm</keyword>
<dbReference type="GO" id="GO:0005737">
    <property type="term" value="C:cytoplasm"/>
    <property type="evidence" value="ECO:0007669"/>
    <property type="project" value="UniProtKB-SubCell"/>
</dbReference>
<dbReference type="EMBL" id="AONH01000001">
    <property type="protein sequence ID" value="KGM89580.1"/>
    <property type="molecule type" value="Genomic_DNA"/>
</dbReference>
<comment type="subcellular location">
    <subcellularLocation>
        <location evidence="2 9">Cytoplasm</location>
    </subcellularLocation>
</comment>
<dbReference type="NCBIfam" id="TIGR03840">
    <property type="entry name" value="TMPT_Se_Te"/>
    <property type="match status" value="1"/>
</dbReference>
<dbReference type="AlphaFoldDB" id="A0A0A0HQL1"/>
<dbReference type="eggNOG" id="COG0500">
    <property type="taxonomic scope" value="Bacteria"/>
</dbReference>
<dbReference type="EC" id="2.1.1.67" evidence="4 9"/>
<keyword evidence="6 9" id="KW-0489">Methyltransferase</keyword>
<protein>
    <recommendedName>
        <fullName evidence="4 9">Thiopurine S-methyltransferase</fullName>
        <ecNumber evidence="4 9">2.1.1.67</ecNumber>
    </recommendedName>
    <alternativeName>
        <fullName evidence="9">Thiopurine methyltransferase</fullName>
    </alternativeName>
</protein>
<organism evidence="10 11">
    <name type="scientific">Roseovarius mucosus DSM 17069</name>
    <dbReference type="NCBI Taxonomy" id="1288298"/>
    <lineage>
        <taxon>Bacteria</taxon>
        <taxon>Pseudomonadati</taxon>
        <taxon>Pseudomonadota</taxon>
        <taxon>Alphaproteobacteria</taxon>
        <taxon>Rhodobacterales</taxon>
        <taxon>Roseobacteraceae</taxon>
        <taxon>Roseovarius</taxon>
    </lineage>
</organism>
<dbReference type="PANTHER" id="PTHR10259">
    <property type="entry name" value="THIOPURINE S-METHYLTRANSFERASE"/>
    <property type="match status" value="1"/>
</dbReference>
<name>A0A0A0HQL1_9RHOB</name>
<dbReference type="Pfam" id="PF05724">
    <property type="entry name" value="TPMT"/>
    <property type="match status" value="1"/>
</dbReference>
<dbReference type="PIRSF" id="PIRSF023956">
    <property type="entry name" value="Thiopurine_S-methyltransferase"/>
    <property type="match status" value="1"/>
</dbReference>
<evidence type="ECO:0000313" key="10">
    <source>
        <dbReference type="EMBL" id="KGM89580.1"/>
    </source>
</evidence>
<evidence type="ECO:0000256" key="4">
    <source>
        <dbReference type="ARBA" id="ARBA00011905"/>
    </source>
</evidence>
<evidence type="ECO:0000256" key="2">
    <source>
        <dbReference type="ARBA" id="ARBA00004496"/>
    </source>
</evidence>
<comment type="similarity">
    <text evidence="3 9">Belongs to the class I-like SAM-binding methyltransferase superfamily. TPMT family.</text>
</comment>
<evidence type="ECO:0000256" key="7">
    <source>
        <dbReference type="ARBA" id="ARBA00022679"/>
    </source>
</evidence>
<dbReference type="PATRIC" id="fig|1288298.3.peg.171"/>
<evidence type="ECO:0000313" key="11">
    <source>
        <dbReference type="Proteomes" id="UP000030021"/>
    </source>
</evidence>
<feature type="binding site" evidence="9">
    <location>
        <position position="123"/>
    </location>
    <ligand>
        <name>S-adenosyl-L-methionine</name>
        <dbReference type="ChEBI" id="CHEBI:59789"/>
    </ligand>
</feature>
<dbReference type="GO" id="GO:0032259">
    <property type="term" value="P:methylation"/>
    <property type="evidence" value="ECO:0007669"/>
    <property type="project" value="UniProtKB-KW"/>
</dbReference>
<comment type="caution">
    <text evidence="10">The sequence shown here is derived from an EMBL/GenBank/DDBJ whole genome shotgun (WGS) entry which is preliminary data.</text>
</comment>
<feature type="binding site" evidence="9">
    <location>
        <position position="10"/>
    </location>
    <ligand>
        <name>S-adenosyl-L-methionine</name>
        <dbReference type="ChEBI" id="CHEBI:59789"/>
    </ligand>
</feature>
<accession>A0A0A0HQL1</accession>
<dbReference type="GO" id="GO:0010038">
    <property type="term" value="P:response to metal ion"/>
    <property type="evidence" value="ECO:0007669"/>
    <property type="project" value="InterPro"/>
</dbReference>